<dbReference type="EMBL" id="AKCU01000221">
    <property type="protein sequence ID" value="EKV17275.1"/>
    <property type="molecule type" value="Genomic_DNA"/>
</dbReference>
<proteinExistence type="predicted"/>
<accession>K9G5S4</accession>
<dbReference type="HOGENOM" id="CLU_2979807_0_0_1"/>
<sequence>MNTLLTTLLNTFIVTSVFLGSRKARRKSSCRKLGRTHFGFAGPKKKEVKYAERSKAKI</sequence>
<dbReference type="VEuPathDB" id="FungiDB:PDIP_32120"/>
<feature type="chain" id="PRO_5003930869" evidence="1">
    <location>
        <begin position="17"/>
        <end position="58"/>
    </location>
</feature>
<evidence type="ECO:0000313" key="2">
    <source>
        <dbReference type="EMBL" id="EKV17275.1"/>
    </source>
</evidence>
<gene>
    <name evidence="2" type="ORF">PDIP_32120</name>
</gene>
<dbReference type="Proteomes" id="UP000009886">
    <property type="component" value="Unassembled WGS sequence"/>
</dbReference>
<feature type="signal peptide" evidence="1">
    <location>
        <begin position="1"/>
        <end position="16"/>
    </location>
</feature>
<name>K9G5S4_PEND1</name>
<dbReference type="AlphaFoldDB" id="K9G5S4"/>
<evidence type="ECO:0000256" key="1">
    <source>
        <dbReference type="SAM" id="SignalP"/>
    </source>
</evidence>
<evidence type="ECO:0000313" key="3">
    <source>
        <dbReference type="Proteomes" id="UP000009886"/>
    </source>
</evidence>
<protein>
    <submittedName>
        <fullName evidence="2">Uncharacterized protein</fullName>
    </submittedName>
</protein>
<reference evidence="3" key="1">
    <citation type="journal article" date="2012" name="BMC Genomics">
        <title>Genome sequence of the necrotrophic fungus Penicillium digitatum, the main postharvest pathogen of citrus.</title>
        <authorList>
            <person name="Marcet-Houben M."/>
            <person name="Ballester A.-R."/>
            <person name="de la Fuente B."/>
            <person name="Harries E."/>
            <person name="Marcos J.F."/>
            <person name="Gonzalez-Candelas L."/>
            <person name="Gabaldon T."/>
        </authorList>
    </citation>
    <scope>NUCLEOTIDE SEQUENCE [LARGE SCALE GENOMIC DNA]</scope>
    <source>
        <strain evidence="3">Pd1 / CECT 20795</strain>
    </source>
</reference>
<dbReference type="KEGG" id="pdp:PDIP_32120"/>
<keyword evidence="1" id="KW-0732">Signal</keyword>
<comment type="caution">
    <text evidence="2">The sequence shown here is derived from an EMBL/GenBank/DDBJ whole genome shotgun (WGS) entry which is preliminary data.</text>
</comment>
<organism evidence="2 3">
    <name type="scientific">Penicillium digitatum (strain Pd1 / CECT 20795)</name>
    <name type="common">Green mold</name>
    <dbReference type="NCBI Taxonomy" id="1170230"/>
    <lineage>
        <taxon>Eukaryota</taxon>
        <taxon>Fungi</taxon>
        <taxon>Dikarya</taxon>
        <taxon>Ascomycota</taxon>
        <taxon>Pezizomycotina</taxon>
        <taxon>Eurotiomycetes</taxon>
        <taxon>Eurotiomycetidae</taxon>
        <taxon>Eurotiales</taxon>
        <taxon>Aspergillaceae</taxon>
        <taxon>Penicillium</taxon>
    </lineage>
</organism>